<name>A0A096BE75_9FIRM</name>
<accession>A0A096BE75</accession>
<keyword evidence="1" id="KW-0812">Transmembrane</keyword>
<proteinExistence type="predicted"/>
<sequence length="184" mass="21733">MVEPKFILNIIVIIFILIIIYTQIISPIQAKVIFIDITPAVKQSDRFNAIKKYINNRNNDSYESISEVKNLDDIQNYYFVNYGIKIRNLRLISIGNLEGKIYINRNPYPERFLIRTKQSFYRYVEKLGSTVISDNVLINTKNLSNTQIEEIVRNVKVTITWKDLFGIRRHKRIKLSKDLNVDFE</sequence>
<organism evidence="2 3">
    <name type="scientific">Caloranaerobacter azorensis H53214</name>
    <dbReference type="NCBI Taxonomy" id="1156417"/>
    <lineage>
        <taxon>Bacteria</taxon>
        <taxon>Bacillati</taxon>
        <taxon>Bacillota</taxon>
        <taxon>Tissierellia</taxon>
        <taxon>Tissierellales</taxon>
        <taxon>Thermohalobacteraceae</taxon>
        <taxon>Caloranaerobacter</taxon>
    </lineage>
</organism>
<evidence type="ECO:0000313" key="2">
    <source>
        <dbReference type="EMBL" id="KGG79460.1"/>
    </source>
</evidence>
<evidence type="ECO:0000256" key="1">
    <source>
        <dbReference type="SAM" id="Phobius"/>
    </source>
</evidence>
<protein>
    <submittedName>
        <fullName evidence="2">Uncharacterized protein</fullName>
    </submittedName>
</protein>
<dbReference type="AlphaFoldDB" id="A0A096BE75"/>
<dbReference type="Proteomes" id="UP000029622">
    <property type="component" value="Unassembled WGS sequence"/>
</dbReference>
<reference evidence="2 3" key="1">
    <citation type="submission" date="2013-12" db="EMBL/GenBank/DDBJ databases">
        <title>Draft genome sequence of Caloranaerobacter sp. H53214.</title>
        <authorList>
            <person name="Jiang L.J."/>
            <person name="Shao Z.Z."/>
            <person name="Long M.N."/>
        </authorList>
    </citation>
    <scope>NUCLEOTIDE SEQUENCE [LARGE SCALE GENOMIC DNA]</scope>
    <source>
        <strain evidence="2 3">H53214</strain>
    </source>
</reference>
<gene>
    <name evidence="2" type="ORF">Y919_11915</name>
</gene>
<keyword evidence="1" id="KW-0472">Membrane</keyword>
<keyword evidence="1" id="KW-1133">Transmembrane helix</keyword>
<evidence type="ECO:0000313" key="3">
    <source>
        <dbReference type="Proteomes" id="UP000029622"/>
    </source>
</evidence>
<dbReference type="EMBL" id="AZTB01000106">
    <property type="protein sequence ID" value="KGG79460.1"/>
    <property type="molecule type" value="Genomic_DNA"/>
</dbReference>
<feature type="transmembrane region" description="Helical" evidence="1">
    <location>
        <begin position="6"/>
        <end position="25"/>
    </location>
</feature>
<comment type="caution">
    <text evidence="2">The sequence shown here is derived from an EMBL/GenBank/DDBJ whole genome shotgun (WGS) entry which is preliminary data.</text>
</comment>